<protein>
    <submittedName>
        <fullName evidence="3">Uncharacterized protein</fullName>
    </submittedName>
</protein>
<reference evidence="3" key="2">
    <citation type="submission" date="2025-08" db="UniProtKB">
        <authorList>
            <consortium name="Ensembl"/>
        </authorList>
    </citation>
    <scope>IDENTIFICATION</scope>
</reference>
<sequence length="67" mass="7784">MFFDVTFRKQPSADEDGRPAEAPTMGDENVKSKGAVVSLPQHSYWFDFWVFVLFDLALLLVMYFMFP</sequence>
<keyword evidence="2" id="KW-1133">Transmembrane helix</keyword>
<dbReference type="Proteomes" id="UP000472263">
    <property type="component" value="Chromosome 23"/>
</dbReference>
<keyword evidence="2" id="KW-0472">Membrane</keyword>
<dbReference type="InterPro" id="IPR038780">
    <property type="entry name" value="ALN"/>
</dbReference>
<name>A0A668AGY2_9TELE</name>
<organism evidence="3 4">
    <name type="scientific">Myripristis murdjan</name>
    <name type="common">pinecone soldierfish</name>
    <dbReference type="NCBI Taxonomy" id="586833"/>
    <lineage>
        <taxon>Eukaryota</taxon>
        <taxon>Metazoa</taxon>
        <taxon>Chordata</taxon>
        <taxon>Craniata</taxon>
        <taxon>Vertebrata</taxon>
        <taxon>Euteleostomi</taxon>
        <taxon>Actinopterygii</taxon>
        <taxon>Neopterygii</taxon>
        <taxon>Teleostei</taxon>
        <taxon>Neoteleostei</taxon>
        <taxon>Acanthomorphata</taxon>
        <taxon>Holocentriformes</taxon>
        <taxon>Holocentridae</taxon>
        <taxon>Myripristis</taxon>
    </lineage>
</organism>
<reference evidence="3" key="3">
    <citation type="submission" date="2025-09" db="UniProtKB">
        <authorList>
            <consortium name="Ensembl"/>
        </authorList>
    </citation>
    <scope>IDENTIFICATION</scope>
</reference>
<dbReference type="Ensembl" id="ENSMMDT00005053612.1">
    <property type="protein sequence ID" value="ENSMMDP00005052587.1"/>
    <property type="gene ID" value="ENSMMDG00005023697.1"/>
</dbReference>
<evidence type="ECO:0000313" key="4">
    <source>
        <dbReference type="Proteomes" id="UP000472263"/>
    </source>
</evidence>
<keyword evidence="4" id="KW-1185">Reference proteome</keyword>
<proteinExistence type="predicted"/>
<keyword evidence="2" id="KW-0812">Transmembrane</keyword>
<evidence type="ECO:0000313" key="3">
    <source>
        <dbReference type="Ensembl" id="ENSMMDP00005052587.1"/>
    </source>
</evidence>
<reference evidence="3" key="1">
    <citation type="submission" date="2019-06" db="EMBL/GenBank/DDBJ databases">
        <authorList>
            <consortium name="Wellcome Sanger Institute Data Sharing"/>
        </authorList>
    </citation>
    <scope>NUCLEOTIDE SEQUENCE [LARGE SCALE GENOMIC DNA]</scope>
</reference>
<feature type="transmembrane region" description="Helical" evidence="2">
    <location>
        <begin position="48"/>
        <end position="66"/>
    </location>
</feature>
<evidence type="ECO:0000256" key="1">
    <source>
        <dbReference type="SAM" id="MobiDB-lite"/>
    </source>
</evidence>
<accession>A0A668AGY2</accession>
<dbReference type="InParanoid" id="A0A668AGY2"/>
<dbReference type="AlphaFoldDB" id="A0A668AGY2"/>
<evidence type="ECO:0000256" key="2">
    <source>
        <dbReference type="SAM" id="Phobius"/>
    </source>
</evidence>
<feature type="region of interest" description="Disordered" evidence="1">
    <location>
        <begin position="1"/>
        <end position="28"/>
    </location>
</feature>
<dbReference type="Pfam" id="PF17696">
    <property type="entry name" value="ALN"/>
    <property type="match status" value="1"/>
</dbReference>
<dbReference type="GeneTree" id="ENSGT01150000287020"/>